<protein>
    <recommendedName>
        <fullName evidence="3">exodeoxyribonuclease III</fullName>
        <ecNumber evidence="3">3.1.11.2</ecNumber>
    </recommendedName>
</protein>
<dbReference type="PANTHER" id="PTHR22748:SF26">
    <property type="entry name" value="ENDONUCLEASE_EXONUCLEASE_PHOSPHATASE DOMAIN-CONTAINING PROTEIN"/>
    <property type="match status" value="1"/>
</dbReference>
<dbReference type="InterPro" id="IPR004808">
    <property type="entry name" value="AP_endonuc_1"/>
</dbReference>
<feature type="domain" description="Endonuclease/exonuclease/phosphatase" evidence="11">
    <location>
        <begin position="12"/>
        <end position="191"/>
    </location>
</feature>
<evidence type="ECO:0000256" key="9">
    <source>
        <dbReference type="PIRSR" id="PIRSR604808-2"/>
    </source>
</evidence>
<dbReference type="SUPFAM" id="SSF56219">
    <property type="entry name" value="DNase I-like"/>
    <property type="match status" value="1"/>
</dbReference>
<dbReference type="GO" id="GO:0005634">
    <property type="term" value="C:nucleus"/>
    <property type="evidence" value="ECO:0007669"/>
    <property type="project" value="TreeGrafter"/>
</dbReference>
<evidence type="ECO:0000256" key="1">
    <source>
        <dbReference type="ARBA" id="ARBA00000493"/>
    </source>
</evidence>
<feature type="binding site" evidence="9">
    <location>
        <position position="15"/>
    </location>
    <ligand>
        <name>Mg(2+)</name>
        <dbReference type="ChEBI" id="CHEBI:18420"/>
        <label>1</label>
    </ligand>
</feature>
<evidence type="ECO:0000259" key="11">
    <source>
        <dbReference type="Pfam" id="PF03372"/>
    </source>
</evidence>
<evidence type="ECO:0000256" key="8">
    <source>
        <dbReference type="ARBA" id="ARBA00023204"/>
    </source>
</evidence>
<dbReference type="GO" id="GO:0008311">
    <property type="term" value="F:double-stranded DNA 3'-5' DNA exonuclease activity"/>
    <property type="evidence" value="ECO:0007669"/>
    <property type="project" value="UniProtKB-EC"/>
</dbReference>
<dbReference type="InterPro" id="IPR005135">
    <property type="entry name" value="Endo/exonuclease/phosphatase"/>
</dbReference>
<keyword evidence="4 9" id="KW-0479">Metal-binding</keyword>
<feature type="binding site" evidence="9">
    <location>
        <position position="44"/>
    </location>
    <ligand>
        <name>Mg(2+)</name>
        <dbReference type="ChEBI" id="CHEBI:18420"/>
        <label>1</label>
    </ligand>
</feature>
<dbReference type="EC" id="3.1.11.2" evidence="3"/>
<dbReference type="GeneTree" id="ENSGT01140000283012"/>
<evidence type="ECO:0000256" key="2">
    <source>
        <dbReference type="ARBA" id="ARBA00007092"/>
    </source>
</evidence>
<dbReference type="InParanoid" id="A0A674PQP0"/>
<accession>A0A674PQP0</accession>
<dbReference type="GO" id="GO:0046872">
    <property type="term" value="F:metal ion binding"/>
    <property type="evidence" value="ECO:0007669"/>
    <property type="project" value="UniProtKB-KW"/>
</dbReference>
<evidence type="ECO:0000313" key="12">
    <source>
        <dbReference type="Ensembl" id="ENSTRUP00000087931.1"/>
    </source>
</evidence>
<evidence type="ECO:0000256" key="10">
    <source>
        <dbReference type="PIRSR" id="PIRSR604808-3"/>
    </source>
</evidence>
<name>A0A674PQP0_TAKRU</name>
<evidence type="ECO:0000256" key="4">
    <source>
        <dbReference type="ARBA" id="ARBA00022723"/>
    </source>
</evidence>
<feature type="site" description="Transition state stabilizer" evidence="10">
    <location>
        <position position="148"/>
    </location>
</feature>
<dbReference type="GO" id="GO:0006284">
    <property type="term" value="P:base-excision repair"/>
    <property type="evidence" value="ECO:0007669"/>
    <property type="project" value="TreeGrafter"/>
</dbReference>
<keyword evidence="13" id="KW-1185">Reference proteome</keyword>
<proteinExistence type="inferred from homology"/>
<keyword evidence="5" id="KW-0227">DNA damage</keyword>
<evidence type="ECO:0000256" key="5">
    <source>
        <dbReference type="ARBA" id="ARBA00022763"/>
    </source>
</evidence>
<dbReference type="Gene3D" id="3.60.10.10">
    <property type="entry name" value="Endonuclease/exonuclease/phosphatase"/>
    <property type="match status" value="1"/>
</dbReference>
<comment type="similarity">
    <text evidence="2">Belongs to the DNA repair enzymes AP/ExoA family.</text>
</comment>
<keyword evidence="8" id="KW-0234">DNA repair</keyword>
<dbReference type="AlphaFoldDB" id="A0A674PQP0"/>
<evidence type="ECO:0000256" key="7">
    <source>
        <dbReference type="ARBA" id="ARBA00022842"/>
    </source>
</evidence>
<reference evidence="12" key="3">
    <citation type="submission" date="2025-09" db="UniProtKB">
        <authorList>
            <consortium name="Ensembl"/>
        </authorList>
    </citation>
    <scope>IDENTIFICATION</scope>
</reference>
<keyword evidence="6" id="KW-0378">Hydrolase</keyword>
<comment type="catalytic activity">
    <reaction evidence="1">
        <text>Exonucleolytic cleavage in the 3'- to 5'-direction to yield nucleoside 5'-phosphates.</text>
        <dbReference type="EC" id="3.1.11.2"/>
    </reaction>
</comment>
<evidence type="ECO:0000256" key="3">
    <source>
        <dbReference type="ARBA" id="ARBA00012115"/>
    </source>
</evidence>
<feature type="binding site" evidence="9">
    <location>
        <position position="146"/>
    </location>
    <ligand>
        <name>Mg(2+)</name>
        <dbReference type="ChEBI" id="CHEBI:18420"/>
        <label>1</label>
    </ligand>
</feature>
<reference evidence="12 13" key="1">
    <citation type="journal article" date="2011" name="Genome Biol. Evol.">
        <title>Integration of the genetic map and genome assembly of fugu facilitates insights into distinct features of genome evolution in teleosts and mammals.</title>
        <authorList>
            <person name="Kai W."/>
            <person name="Kikuchi K."/>
            <person name="Tohari S."/>
            <person name="Chew A.K."/>
            <person name="Tay A."/>
            <person name="Fujiwara A."/>
            <person name="Hosoya S."/>
            <person name="Suetake H."/>
            <person name="Naruse K."/>
            <person name="Brenner S."/>
            <person name="Suzuki Y."/>
            <person name="Venkatesh B."/>
        </authorList>
    </citation>
    <scope>NUCLEOTIDE SEQUENCE [LARGE SCALE GENOMIC DNA]</scope>
</reference>
<dbReference type="Proteomes" id="UP000005226">
    <property type="component" value="Chromosome 12"/>
</dbReference>
<dbReference type="GO" id="GO:0008081">
    <property type="term" value="F:phosphoric diester hydrolase activity"/>
    <property type="evidence" value="ECO:0007669"/>
    <property type="project" value="TreeGrafter"/>
</dbReference>
<dbReference type="Ensembl" id="ENSTRUT00000063075.1">
    <property type="protein sequence ID" value="ENSTRUP00000087931.1"/>
    <property type="gene ID" value="ENSTRUG00000030907.1"/>
</dbReference>
<comment type="cofactor">
    <cofactor evidence="9">
        <name>Mg(2+)</name>
        <dbReference type="ChEBI" id="CHEBI:18420"/>
    </cofactor>
    <cofactor evidence="9">
        <name>Mn(2+)</name>
        <dbReference type="ChEBI" id="CHEBI:29035"/>
    </cofactor>
    <text evidence="9">Probably binds two magnesium or manganese ions per subunit.</text>
</comment>
<evidence type="ECO:0000256" key="6">
    <source>
        <dbReference type="ARBA" id="ARBA00022801"/>
    </source>
</evidence>
<dbReference type="Pfam" id="PF03372">
    <property type="entry name" value="Exo_endo_phos"/>
    <property type="match status" value="1"/>
</dbReference>
<dbReference type="InterPro" id="IPR036691">
    <property type="entry name" value="Endo/exonu/phosph_ase_sf"/>
</dbReference>
<feature type="binding site" evidence="9">
    <location>
        <position position="148"/>
    </location>
    <ligand>
        <name>Mg(2+)</name>
        <dbReference type="ChEBI" id="CHEBI:18420"/>
        <label>1</label>
    </ligand>
</feature>
<dbReference type="CDD" id="cd09076">
    <property type="entry name" value="L1-EN"/>
    <property type="match status" value="1"/>
</dbReference>
<organism evidence="12 13">
    <name type="scientific">Takifugu rubripes</name>
    <name type="common">Japanese pufferfish</name>
    <name type="synonym">Fugu rubripes</name>
    <dbReference type="NCBI Taxonomy" id="31033"/>
    <lineage>
        <taxon>Eukaryota</taxon>
        <taxon>Metazoa</taxon>
        <taxon>Chordata</taxon>
        <taxon>Craniata</taxon>
        <taxon>Vertebrata</taxon>
        <taxon>Euteleostomi</taxon>
        <taxon>Actinopterygii</taxon>
        <taxon>Neopterygii</taxon>
        <taxon>Teleostei</taxon>
        <taxon>Neoteleostei</taxon>
        <taxon>Acanthomorphata</taxon>
        <taxon>Eupercaria</taxon>
        <taxon>Tetraodontiformes</taxon>
        <taxon>Tetradontoidea</taxon>
        <taxon>Tetraodontidae</taxon>
        <taxon>Takifugu</taxon>
    </lineage>
</organism>
<dbReference type="OMA" id="EMTIINI"/>
<sequence>MFLLMPHSIRLISWNVKGMNNNVKANKVISHLQDLKGDLFFLQETHLRKLEFSRIKKPWLGHLFHSRFSERARGAAIIVHKDVAFESSSVVSDPNGRYVIVQGKLQNTPVVLASIYAPTWDDDKFMSKIFSNIPNAADHHIIIGGDFNQVQDLDLDRSSTSQSSLSKATSMLKFHADQLGLSDPWRTMYPHTKAFSFFSHVHRSYSRI</sequence>
<keyword evidence="9" id="KW-0464">Manganese</keyword>
<dbReference type="PANTHER" id="PTHR22748">
    <property type="entry name" value="AP ENDONUCLEASE"/>
    <property type="match status" value="1"/>
</dbReference>
<keyword evidence="7 9" id="KW-0460">Magnesium</keyword>
<reference evidence="12" key="2">
    <citation type="submission" date="2025-08" db="UniProtKB">
        <authorList>
            <consortium name="Ensembl"/>
        </authorList>
    </citation>
    <scope>IDENTIFICATION</scope>
</reference>
<evidence type="ECO:0000313" key="13">
    <source>
        <dbReference type="Proteomes" id="UP000005226"/>
    </source>
</evidence>
<dbReference type="GO" id="GO:0003906">
    <property type="term" value="F:DNA-(apurinic or apyrimidinic site) endonuclease activity"/>
    <property type="evidence" value="ECO:0007669"/>
    <property type="project" value="TreeGrafter"/>
</dbReference>